<gene>
    <name evidence="4" type="ORF">ENK37_01865</name>
</gene>
<accession>A0A7C4V5U7</accession>
<keyword evidence="1" id="KW-0479">Metal-binding</keyword>
<dbReference type="Gene3D" id="2.60.120.10">
    <property type="entry name" value="Jelly Rolls"/>
    <property type="match status" value="1"/>
</dbReference>
<dbReference type="InterPro" id="IPR014710">
    <property type="entry name" value="RmlC-like_jellyroll"/>
</dbReference>
<dbReference type="InterPro" id="IPR046457">
    <property type="entry name" value="PMI_typeI_cat"/>
</dbReference>
<organism evidence="4">
    <name type="scientific">Oceanithermus profundus</name>
    <dbReference type="NCBI Taxonomy" id="187137"/>
    <lineage>
        <taxon>Bacteria</taxon>
        <taxon>Thermotogati</taxon>
        <taxon>Deinococcota</taxon>
        <taxon>Deinococci</taxon>
        <taxon>Thermales</taxon>
        <taxon>Thermaceae</taxon>
        <taxon>Oceanithermus</taxon>
    </lineage>
</organism>
<dbReference type="InterPro" id="IPR011051">
    <property type="entry name" value="RmlC_Cupin_sf"/>
</dbReference>
<feature type="domain" description="Phosphomannose isomerase type I catalytic" evidence="3">
    <location>
        <begin position="3"/>
        <end position="102"/>
    </location>
</feature>
<evidence type="ECO:0000256" key="2">
    <source>
        <dbReference type="ARBA" id="ARBA00022833"/>
    </source>
</evidence>
<dbReference type="AlphaFoldDB" id="A0A7C4V5U7"/>
<evidence type="ECO:0000259" key="3">
    <source>
        <dbReference type="Pfam" id="PF20511"/>
    </source>
</evidence>
<dbReference type="PANTHER" id="PTHR42742:SF3">
    <property type="entry name" value="FRUCTOKINASE"/>
    <property type="match status" value="1"/>
</dbReference>
<proteinExistence type="predicted"/>
<feature type="non-terminal residue" evidence="4">
    <location>
        <position position="168"/>
    </location>
</feature>
<keyword evidence="4" id="KW-0413">Isomerase</keyword>
<dbReference type="Pfam" id="PF20511">
    <property type="entry name" value="PMI_typeI_cat"/>
    <property type="match status" value="1"/>
</dbReference>
<dbReference type="GO" id="GO:0004476">
    <property type="term" value="F:mannose-6-phosphate isomerase activity"/>
    <property type="evidence" value="ECO:0007669"/>
    <property type="project" value="InterPro"/>
</dbReference>
<keyword evidence="2" id="KW-0862">Zinc</keyword>
<dbReference type="EMBL" id="DRPZ01000053">
    <property type="protein sequence ID" value="HGY08789.1"/>
    <property type="molecule type" value="Genomic_DNA"/>
</dbReference>
<dbReference type="Proteomes" id="UP000885759">
    <property type="component" value="Unassembled WGS sequence"/>
</dbReference>
<sequence>MELVPQFKPRVWGGRRLAERFGLDVSEPIGEAWMVFDENRIASGPYAGRVLAEGLPELGEAFLGRAVVERYGHRLPLMVKFLDTADWLSVQVHPDDAYARTHEAESGWLGKAEAWVVLEAEPDARVIYGVKRPVTREELRAAAQDGTILELLNFVPVQQGDVIYVPPG</sequence>
<protein>
    <submittedName>
        <fullName evidence="4">Mannose-6-phosphate isomerase</fullName>
    </submittedName>
</protein>
<dbReference type="InterPro" id="IPR051804">
    <property type="entry name" value="Carb_Metab_Reg_Kinase/Isom"/>
</dbReference>
<name>A0A7C4V5U7_9DEIN</name>
<dbReference type="SUPFAM" id="SSF51182">
    <property type="entry name" value="RmlC-like cupins"/>
    <property type="match status" value="1"/>
</dbReference>
<evidence type="ECO:0000256" key="1">
    <source>
        <dbReference type="ARBA" id="ARBA00022723"/>
    </source>
</evidence>
<dbReference type="PANTHER" id="PTHR42742">
    <property type="entry name" value="TRANSCRIPTIONAL REPRESSOR MPRA"/>
    <property type="match status" value="1"/>
</dbReference>
<comment type="caution">
    <text evidence="4">The sequence shown here is derived from an EMBL/GenBank/DDBJ whole genome shotgun (WGS) entry which is preliminary data.</text>
</comment>
<dbReference type="GO" id="GO:0008270">
    <property type="term" value="F:zinc ion binding"/>
    <property type="evidence" value="ECO:0007669"/>
    <property type="project" value="InterPro"/>
</dbReference>
<reference evidence="4" key="1">
    <citation type="journal article" date="2020" name="mSystems">
        <title>Genome- and Community-Level Interaction Insights into Carbon Utilization and Element Cycling Functions of Hydrothermarchaeota in Hydrothermal Sediment.</title>
        <authorList>
            <person name="Zhou Z."/>
            <person name="Liu Y."/>
            <person name="Xu W."/>
            <person name="Pan J."/>
            <person name="Luo Z.H."/>
            <person name="Li M."/>
        </authorList>
    </citation>
    <scope>NUCLEOTIDE SEQUENCE [LARGE SCALE GENOMIC DNA]</scope>
    <source>
        <strain evidence="4">HyVt-570</strain>
    </source>
</reference>
<evidence type="ECO:0000313" key="4">
    <source>
        <dbReference type="EMBL" id="HGY08789.1"/>
    </source>
</evidence>
<dbReference type="CDD" id="cd07010">
    <property type="entry name" value="cupin_PMI_type_I_N_bac"/>
    <property type="match status" value="1"/>
</dbReference>